<evidence type="ECO:0000256" key="5">
    <source>
        <dbReference type="SAM" id="Coils"/>
    </source>
</evidence>
<evidence type="ECO:0000256" key="1">
    <source>
        <dbReference type="ARBA" id="ARBA00022741"/>
    </source>
</evidence>
<keyword evidence="4" id="KW-0493">Microtubule</keyword>
<feature type="coiled-coil region" evidence="5">
    <location>
        <begin position="310"/>
        <end position="337"/>
    </location>
</feature>
<accession>A0ABN9U8X9</accession>
<dbReference type="Gene3D" id="3.40.850.10">
    <property type="entry name" value="Kinesin motor domain"/>
    <property type="match status" value="1"/>
</dbReference>
<proteinExistence type="inferred from homology"/>
<protein>
    <recommendedName>
        <fullName evidence="4">Kinesin-like protein</fullName>
    </recommendedName>
</protein>
<feature type="compositionally biased region" description="Low complexity" evidence="6">
    <location>
        <begin position="710"/>
        <end position="730"/>
    </location>
</feature>
<feature type="region of interest" description="Disordered" evidence="6">
    <location>
        <begin position="623"/>
        <end position="786"/>
    </location>
</feature>
<feature type="region of interest" description="Disordered" evidence="6">
    <location>
        <begin position="1"/>
        <end position="36"/>
    </location>
</feature>
<dbReference type="SMART" id="SM00129">
    <property type="entry name" value="KISc"/>
    <property type="match status" value="1"/>
</dbReference>
<reference evidence="8" key="1">
    <citation type="submission" date="2023-10" db="EMBL/GenBank/DDBJ databases">
        <authorList>
            <person name="Chen Y."/>
            <person name="Shah S."/>
            <person name="Dougan E. K."/>
            <person name="Thang M."/>
            <person name="Chan C."/>
        </authorList>
    </citation>
    <scope>NUCLEOTIDE SEQUENCE [LARGE SCALE GENOMIC DNA]</scope>
</reference>
<feature type="region of interest" description="Disordered" evidence="6">
    <location>
        <begin position="869"/>
        <end position="925"/>
    </location>
</feature>
<evidence type="ECO:0000313" key="8">
    <source>
        <dbReference type="EMBL" id="CAK0854801.1"/>
    </source>
</evidence>
<keyword evidence="3 4" id="KW-0505">Motor protein</keyword>
<evidence type="ECO:0000256" key="2">
    <source>
        <dbReference type="ARBA" id="ARBA00022840"/>
    </source>
</evidence>
<dbReference type="SUPFAM" id="SSF52540">
    <property type="entry name" value="P-loop containing nucleoside triphosphate hydrolases"/>
    <property type="match status" value="1"/>
</dbReference>
<feature type="region of interest" description="Disordered" evidence="6">
    <location>
        <begin position="378"/>
        <end position="428"/>
    </location>
</feature>
<keyword evidence="2 3" id="KW-0067">ATP-binding</keyword>
<feature type="domain" description="Kinesin motor" evidence="7">
    <location>
        <begin position="48"/>
        <end position="297"/>
    </location>
</feature>
<keyword evidence="5" id="KW-0175">Coiled coil</keyword>
<feature type="non-terminal residue" evidence="8">
    <location>
        <position position="925"/>
    </location>
</feature>
<gene>
    <name evidence="8" type="ORF">PCOR1329_LOCUS45755</name>
</gene>
<dbReference type="PROSITE" id="PS50067">
    <property type="entry name" value="KINESIN_MOTOR_2"/>
    <property type="match status" value="1"/>
</dbReference>
<evidence type="ECO:0000256" key="6">
    <source>
        <dbReference type="SAM" id="MobiDB-lite"/>
    </source>
</evidence>
<evidence type="ECO:0000256" key="4">
    <source>
        <dbReference type="RuleBase" id="RU000394"/>
    </source>
</evidence>
<dbReference type="Pfam" id="PF00225">
    <property type="entry name" value="Kinesin"/>
    <property type="match status" value="1"/>
</dbReference>
<keyword evidence="1 3" id="KW-0547">Nucleotide-binding</keyword>
<evidence type="ECO:0000256" key="3">
    <source>
        <dbReference type="PROSITE-ProRule" id="PRU00283"/>
    </source>
</evidence>
<feature type="compositionally biased region" description="Gly residues" evidence="6">
    <location>
        <begin position="913"/>
        <end position="925"/>
    </location>
</feature>
<dbReference type="InterPro" id="IPR001752">
    <property type="entry name" value="Kinesin_motor_dom"/>
</dbReference>
<feature type="binding site" evidence="3">
    <location>
        <begin position="54"/>
        <end position="61"/>
    </location>
    <ligand>
        <name>ATP</name>
        <dbReference type="ChEBI" id="CHEBI:30616"/>
    </ligand>
</feature>
<feature type="compositionally biased region" description="Low complexity" evidence="6">
    <location>
        <begin position="893"/>
        <end position="912"/>
    </location>
</feature>
<dbReference type="PROSITE" id="PS00411">
    <property type="entry name" value="KINESIN_MOTOR_1"/>
    <property type="match status" value="1"/>
</dbReference>
<sequence length="925" mass="98481">MPPLTRSGSTTPSPRHEGTTSRPSRRTSTTRSGGRCCRTPWRAYPGGGCLFAYGISGSGKTFSLLGGPEAPGVLPLLADELLEAQREAGRTDGTDEVRIHAAFLELYNENLVDLLSDSRDRLRLFESREEGVVVPGLLEAEVQGRDSFSSLLDLATSRRSVGETRVNTHSSRSHMLVQLRVQRTSNECTTRAKVHVIDLAGSERQRRARSEGARMKEGIHINVSLSALGLVISRLSEIAQGRNHCSVPFRDSKLTFLLKDSLSGNARTQVLVALTPASSCAEESLSTLRFAQSVKKIHTRAVADIIKAGALRADRDLQALQAEVNRLKAELDSKFLDSMASCSFCRGGKGADFPSEPAEASCDAGGKQLRRLQGQYLSPTNRTIQVGGDGSVVFQGGSDHHPIRISPPASPEAEEEDPGPSGGGAEYRLYSEGDPEYRYLLVAEEEGALVWRHEDNPDADDANELIRWQRVASQHEAALGRVRRAAAESKSLGPVAAAAELLLQRLVPSKVEGAADELVLLCEEIDETNVLLGRAGVTPPAAAAGASSAPRLEATWLAPEPNPDLPPRELLRVKATTALGREIWSLDEFRARLQVLRQGGGSAADSWAQDPRLLRRRVGSFWAGRGHDPEVSPAARGPPRSARAPAGRGEQHRASPARAASASPPSAQAHRCRSLSPRASGTRGSGRLSPAPRALWKRSDPPTVAFGQRPPSASPKSSGPVVPPVKGLPSDRAAFAHVSPRPGPGPLVPRSSLSPWSLPRASNTSPPPMPRSSSGSRGEFHTLRGSYSSTSGVTVEVGLNGTVDFGGATLLMKRQDGEVLLSNPACAGYGPYRLLAQQPDGVLLWQHTDPAEREAAPIKWAPAAPVVRRKSWSEQHPPVPEEAALVRNASEGAEAPRPRAAPAHRASLPGALGDRGGGGGGPGAR</sequence>
<name>A0ABN9U8X9_9DINO</name>
<evidence type="ECO:0000313" key="9">
    <source>
        <dbReference type="Proteomes" id="UP001189429"/>
    </source>
</evidence>
<dbReference type="InterPro" id="IPR036961">
    <property type="entry name" value="Kinesin_motor_dom_sf"/>
</dbReference>
<feature type="compositionally biased region" description="Polar residues" evidence="6">
    <location>
        <begin position="1"/>
        <end position="13"/>
    </location>
</feature>
<organism evidence="8 9">
    <name type="scientific">Prorocentrum cordatum</name>
    <dbReference type="NCBI Taxonomy" id="2364126"/>
    <lineage>
        <taxon>Eukaryota</taxon>
        <taxon>Sar</taxon>
        <taxon>Alveolata</taxon>
        <taxon>Dinophyceae</taxon>
        <taxon>Prorocentrales</taxon>
        <taxon>Prorocentraceae</taxon>
        <taxon>Prorocentrum</taxon>
    </lineage>
</organism>
<comment type="caution">
    <text evidence="8">The sequence shown here is derived from an EMBL/GenBank/DDBJ whole genome shotgun (WGS) entry which is preliminary data.</text>
</comment>
<feature type="compositionally biased region" description="Low complexity" evidence="6">
    <location>
        <begin position="632"/>
        <end position="669"/>
    </location>
</feature>
<dbReference type="Proteomes" id="UP001189429">
    <property type="component" value="Unassembled WGS sequence"/>
</dbReference>
<dbReference type="InterPro" id="IPR027640">
    <property type="entry name" value="Kinesin-like_fam"/>
</dbReference>
<dbReference type="PRINTS" id="PR00380">
    <property type="entry name" value="KINESINHEAVY"/>
</dbReference>
<evidence type="ECO:0000259" key="7">
    <source>
        <dbReference type="PROSITE" id="PS50067"/>
    </source>
</evidence>
<dbReference type="InterPro" id="IPR019821">
    <property type="entry name" value="Kinesin_motor_CS"/>
</dbReference>
<feature type="compositionally biased region" description="Low complexity" evidence="6">
    <location>
        <begin position="748"/>
        <end position="759"/>
    </location>
</feature>
<keyword evidence="9" id="KW-1185">Reference proteome</keyword>
<feature type="compositionally biased region" description="Low complexity" evidence="6">
    <location>
        <begin position="20"/>
        <end position="36"/>
    </location>
</feature>
<dbReference type="PANTHER" id="PTHR47969:SF29">
    <property type="entry name" value="KINESIN-LIKE PROTEIN"/>
    <property type="match status" value="1"/>
</dbReference>
<comment type="similarity">
    <text evidence="3 4">Belongs to the TRAFAC class myosin-kinesin ATPase superfamily. Kinesin family.</text>
</comment>
<dbReference type="PANTHER" id="PTHR47969">
    <property type="entry name" value="CHROMOSOME-ASSOCIATED KINESIN KIF4A-RELATED"/>
    <property type="match status" value="1"/>
</dbReference>
<dbReference type="InterPro" id="IPR027417">
    <property type="entry name" value="P-loop_NTPase"/>
</dbReference>
<dbReference type="EMBL" id="CAUYUJ010015503">
    <property type="protein sequence ID" value="CAK0854801.1"/>
    <property type="molecule type" value="Genomic_DNA"/>
</dbReference>